<evidence type="ECO:0000313" key="2">
    <source>
        <dbReference type="EMBL" id="TWT22733.1"/>
    </source>
</evidence>
<reference evidence="2 3" key="1">
    <citation type="submission" date="2019-08" db="EMBL/GenBank/DDBJ databases">
        <authorList>
            <person name="Lei W."/>
        </authorList>
    </citation>
    <scope>NUCLEOTIDE SEQUENCE [LARGE SCALE GENOMIC DNA]</scope>
    <source>
        <strain evidence="2 3">CCUG 58627</strain>
    </source>
</reference>
<gene>
    <name evidence="2" type="ORF">FRX94_10990</name>
</gene>
<dbReference type="SUPFAM" id="SSF53474">
    <property type="entry name" value="alpha/beta-Hydrolases"/>
    <property type="match status" value="1"/>
</dbReference>
<dbReference type="GO" id="GO:0047617">
    <property type="term" value="F:fatty acyl-CoA hydrolase activity"/>
    <property type="evidence" value="ECO:0007669"/>
    <property type="project" value="TreeGrafter"/>
</dbReference>
<protein>
    <recommendedName>
        <fullName evidence="1">BAAT/Acyl-CoA thioester hydrolase C-terminal domain-containing protein</fullName>
    </recommendedName>
</protein>
<name>A0A5C5UAA9_9CORY</name>
<comment type="caution">
    <text evidence="2">The sequence shown here is derived from an EMBL/GenBank/DDBJ whole genome shotgun (WGS) entry which is preliminary data.</text>
</comment>
<dbReference type="Pfam" id="PF08840">
    <property type="entry name" value="BAAT_C"/>
    <property type="match status" value="1"/>
</dbReference>
<dbReference type="Proteomes" id="UP000320791">
    <property type="component" value="Unassembled WGS sequence"/>
</dbReference>
<dbReference type="PANTHER" id="PTHR10824:SF4">
    <property type="entry name" value="ACYL-COENZYME A THIOESTERASE 1-LIKE"/>
    <property type="match status" value="1"/>
</dbReference>
<sequence>MKAIRILLRILLAFIILLALLAALIFGIRAWNQSGMEDMSLAVRPPDVEGVTITDFSDGYAKGFHLMPKERKHPGTVVIFGGSEGSANPYDAAEIAKTGREVYALYFFGQEGQRENLVRVPLELFDDVLPHLSKPISVIGGSKGAELALMLSTYYPEIEYVAAIAPTEHHWQGLGGDYSKSSPSFTWKGEDLPYLDFRKTEGPILMNQMFRMLLALPVTFRDTYDSVLARSSAEELERARIKFENTETKYFLVAGEQDKMWNAAEASRKIKQRIGDRAETHIYPDAGHAPGAPETVGTLRLGGTEEANKAMDEDYMKKLDAWLP</sequence>
<accession>A0A5C5UAA9</accession>
<keyword evidence="3" id="KW-1185">Reference proteome</keyword>
<proteinExistence type="predicted"/>
<dbReference type="EMBL" id="VOHM01000029">
    <property type="protein sequence ID" value="TWT22733.1"/>
    <property type="molecule type" value="Genomic_DNA"/>
</dbReference>
<dbReference type="GO" id="GO:0006637">
    <property type="term" value="P:acyl-CoA metabolic process"/>
    <property type="evidence" value="ECO:0007669"/>
    <property type="project" value="TreeGrafter"/>
</dbReference>
<dbReference type="RefSeq" id="WP_146325392.1">
    <property type="nucleotide sequence ID" value="NZ_BAABLR010000064.1"/>
</dbReference>
<organism evidence="2 3">
    <name type="scientific">Corynebacterium canis</name>
    <dbReference type="NCBI Taxonomy" id="679663"/>
    <lineage>
        <taxon>Bacteria</taxon>
        <taxon>Bacillati</taxon>
        <taxon>Actinomycetota</taxon>
        <taxon>Actinomycetes</taxon>
        <taxon>Mycobacteriales</taxon>
        <taxon>Corynebacteriaceae</taxon>
        <taxon>Corynebacterium</taxon>
    </lineage>
</organism>
<dbReference type="AlphaFoldDB" id="A0A5C5UAA9"/>
<dbReference type="Gene3D" id="3.40.50.1820">
    <property type="entry name" value="alpha/beta hydrolase"/>
    <property type="match status" value="1"/>
</dbReference>
<dbReference type="OrthoDB" id="8922993at2"/>
<dbReference type="PANTHER" id="PTHR10824">
    <property type="entry name" value="ACYL-COENZYME A THIOESTERASE-RELATED"/>
    <property type="match status" value="1"/>
</dbReference>
<dbReference type="GO" id="GO:0006631">
    <property type="term" value="P:fatty acid metabolic process"/>
    <property type="evidence" value="ECO:0007669"/>
    <property type="project" value="TreeGrafter"/>
</dbReference>
<evidence type="ECO:0000313" key="3">
    <source>
        <dbReference type="Proteomes" id="UP000320791"/>
    </source>
</evidence>
<feature type="domain" description="BAAT/Acyl-CoA thioester hydrolase C-terminal" evidence="1">
    <location>
        <begin position="130"/>
        <end position="289"/>
    </location>
</feature>
<evidence type="ECO:0000259" key="1">
    <source>
        <dbReference type="Pfam" id="PF08840"/>
    </source>
</evidence>
<dbReference type="InterPro" id="IPR029058">
    <property type="entry name" value="AB_hydrolase_fold"/>
</dbReference>
<dbReference type="InterPro" id="IPR014940">
    <property type="entry name" value="BAAT_C"/>
</dbReference>